<evidence type="ECO:0000313" key="2">
    <source>
        <dbReference type="Proteomes" id="UP000238479"/>
    </source>
</evidence>
<dbReference type="Gene3D" id="3.40.50.2000">
    <property type="entry name" value="Glycogen Phosphorylase B"/>
    <property type="match status" value="1"/>
</dbReference>
<protein>
    <submittedName>
        <fullName evidence="1">Putative soyasaponin III rhamnosyltransferase</fullName>
        <ecNumber evidence="1">2.4.1.273</ecNumber>
    </submittedName>
</protein>
<sequence>MGKELQVVLLPWASFGHLLPYFQLSIALAKAKVHVSFISTPRNIQRLPKILLDLQPFIHLVPIPFPRLDPNFLPEGAEASIQARPCPRATLATAQGPRQGGATHIYIYIYI</sequence>
<dbReference type="Gramene" id="PRQ58349">
    <property type="protein sequence ID" value="PRQ58349"/>
    <property type="gene ID" value="RchiOBHm_Chr1g0358321"/>
</dbReference>
<dbReference type="EC" id="2.4.1.273" evidence="1"/>
<name>A0A2P6SI33_ROSCH</name>
<dbReference type="STRING" id="74649.A0A2P6SI33"/>
<keyword evidence="1" id="KW-0328">Glycosyltransferase</keyword>
<gene>
    <name evidence="1" type="ORF">RchiOBHm_Chr1g0358321</name>
</gene>
<organism evidence="1 2">
    <name type="scientific">Rosa chinensis</name>
    <name type="common">China rose</name>
    <dbReference type="NCBI Taxonomy" id="74649"/>
    <lineage>
        <taxon>Eukaryota</taxon>
        <taxon>Viridiplantae</taxon>
        <taxon>Streptophyta</taxon>
        <taxon>Embryophyta</taxon>
        <taxon>Tracheophyta</taxon>
        <taxon>Spermatophyta</taxon>
        <taxon>Magnoliopsida</taxon>
        <taxon>eudicotyledons</taxon>
        <taxon>Gunneridae</taxon>
        <taxon>Pentapetalae</taxon>
        <taxon>rosids</taxon>
        <taxon>fabids</taxon>
        <taxon>Rosales</taxon>
        <taxon>Rosaceae</taxon>
        <taxon>Rosoideae</taxon>
        <taxon>Rosoideae incertae sedis</taxon>
        <taxon>Rosa</taxon>
    </lineage>
</organism>
<keyword evidence="2" id="KW-1185">Reference proteome</keyword>
<dbReference type="EMBL" id="PDCK01000039">
    <property type="protein sequence ID" value="PRQ58349.1"/>
    <property type="molecule type" value="Genomic_DNA"/>
</dbReference>
<dbReference type="Proteomes" id="UP000238479">
    <property type="component" value="Chromosome 1"/>
</dbReference>
<accession>A0A2P6SI33</accession>
<dbReference type="SUPFAM" id="SSF53756">
    <property type="entry name" value="UDP-Glycosyltransferase/glycogen phosphorylase"/>
    <property type="match status" value="1"/>
</dbReference>
<evidence type="ECO:0000313" key="1">
    <source>
        <dbReference type="EMBL" id="PRQ58349.1"/>
    </source>
</evidence>
<keyword evidence="1" id="KW-0808">Transferase</keyword>
<proteinExistence type="predicted"/>
<reference evidence="1 2" key="1">
    <citation type="journal article" date="2018" name="Nat. Genet.">
        <title>The Rosa genome provides new insights in the design of modern roses.</title>
        <authorList>
            <person name="Bendahmane M."/>
        </authorList>
    </citation>
    <scope>NUCLEOTIDE SEQUENCE [LARGE SCALE GENOMIC DNA]</scope>
    <source>
        <strain evidence="2">cv. Old Blush</strain>
    </source>
</reference>
<dbReference type="AlphaFoldDB" id="A0A2P6SI33"/>
<comment type="caution">
    <text evidence="1">The sequence shown here is derived from an EMBL/GenBank/DDBJ whole genome shotgun (WGS) entry which is preliminary data.</text>
</comment>
<dbReference type="GO" id="GO:0102241">
    <property type="term" value="F:soyasaponin III rhamnosyltransferase activity"/>
    <property type="evidence" value="ECO:0007669"/>
    <property type="project" value="UniProtKB-EC"/>
</dbReference>